<dbReference type="SUPFAM" id="SSF53649">
    <property type="entry name" value="Alkaline phosphatase-like"/>
    <property type="match status" value="1"/>
</dbReference>
<feature type="binding site" evidence="3">
    <location>
        <position position="428"/>
    </location>
    <ligand>
        <name>Zn(2+)</name>
        <dbReference type="ChEBI" id="CHEBI:29105"/>
        <label>2</label>
    </ligand>
</feature>
<keyword evidence="3" id="KW-0479">Metal-binding</keyword>
<feature type="binding site" evidence="3">
    <location>
        <position position="316"/>
    </location>
    <ligand>
        <name>Zn(2+)</name>
        <dbReference type="ChEBI" id="CHEBI:29105"/>
        <label>2</label>
    </ligand>
</feature>
<dbReference type="PRINTS" id="PR00113">
    <property type="entry name" value="ALKPHPHTASE"/>
</dbReference>
<dbReference type="InterPro" id="IPR017850">
    <property type="entry name" value="Alkaline_phosphatase_core_sf"/>
</dbReference>
<reference evidence="6 7" key="1">
    <citation type="submission" date="2020-06" db="EMBL/GenBank/DDBJ databases">
        <title>Schlegella sp. ID0723 isolated from air conditioner.</title>
        <authorList>
            <person name="Kim D.Y."/>
            <person name="Kim D.-U."/>
        </authorList>
    </citation>
    <scope>NUCLEOTIDE SEQUENCE [LARGE SCALE GENOMIC DNA]</scope>
    <source>
        <strain evidence="6 7">ID0723</strain>
    </source>
</reference>
<keyword evidence="1" id="KW-0597">Phosphoprotein</keyword>
<evidence type="ECO:0000256" key="3">
    <source>
        <dbReference type="PIRSR" id="PIRSR601952-2"/>
    </source>
</evidence>
<feature type="binding site" evidence="3">
    <location>
        <position position="143"/>
    </location>
    <ligand>
        <name>Mg(2+)</name>
        <dbReference type="ChEBI" id="CHEBI:18420"/>
    </ligand>
</feature>
<comment type="cofactor">
    <cofactor evidence="3">
        <name>Mg(2+)</name>
        <dbReference type="ChEBI" id="CHEBI:18420"/>
    </cofactor>
    <text evidence="3">Binds 1 Mg(2+) ion.</text>
</comment>
<dbReference type="InterPro" id="IPR001952">
    <property type="entry name" value="Alkaline_phosphatase"/>
</dbReference>
<comment type="caution">
    <text evidence="6">The sequence shown here is derived from an EMBL/GenBank/DDBJ whole genome shotgun (WGS) entry which is preliminary data.</text>
</comment>
<dbReference type="CDD" id="cd16012">
    <property type="entry name" value="ALP"/>
    <property type="match status" value="1"/>
</dbReference>
<organism evidence="6 7">
    <name type="scientific">Piscinibacter koreensis</name>
    <dbReference type="NCBI Taxonomy" id="2742824"/>
    <lineage>
        <taxon>Bacteria</taxon>
        <taxon>Pseudomonadati</taxon>
        <taxon>Pseudomonadota</taxon>
        <taxon>Betaproteobacteria</taxon>
        <taxon>Burkholderiales</taxon>
        <taxon>Sphaerotilaceae</taxon>
        <taxon>Piscinibacter</taxon>
    </lineage>
</organism>
<dbReference type="PANTHER" id="PTHR11596">
    <property type="entry name" value="ALKALINE PHOSPHATASE"/>
    <property type="match status" value="1"/>
</dbReference>
<dbReference type="GO" id="GO:0004035">
    <property type="term" value="F:alkaline phosphatase activity"/>
    <property type="evidence" value="ECO:0007669"/>
    <property type="project" value="TreeGrafter"/>
</dbReference>
<comment type="cofactor">
    <cofactor evidence="3">
        <name>Zn(2+)</name>
        <dbReference type="ChEBI" id="CHEBI:29105"/>
    </cofactor>
    <text evidence="3">Binds 2 Zn(2+) ions.</text>
</comment>
<evidence type="ECO:0000256" key="5">
    <source>
        <dbReference type="SAM" id="SignalP"/>
    </source>
</evidence>
<dbReference type="Pfam" id="PF00245">
    <property type="entry name" value="Alk_phosphatase"/>
    <property type="match status" value="1"/>
</dbReference>
<evidence type="ECO:0000256" key="2">
    <source>
        <dbReference type="PIRSR" id="PIRSR601952-1"/>
    </source>
</evidence>
<feature type="binding site" evidence="3">
    <location>
        <position position="141"/>
    </location>
    <ligand>
        <name>Mg(2+)</name>
        <dbReference type="ChEBI" id="CHEBI:18420"/>
    </ligand>
</feature>
<dbReference type="RefSeq" id="WP_176071133.1">
    <property type="nucleotide sequence ID" value="NZ_JABWMJ010000012.1"/>
</dbReference>
<dbReference type="Gene3D" id="3.40.720.10">
    <property type="entry name" value="Alkaline Phosphatase, subunit A"/>
    <property type="match status" value="1"/>
</dbReference>
<dbReference type="Gene3D" id="1.10.1200.140">
    <property type="entry name" value="Alkaline phosphatase, crown domain"/>
    <property type="match status" value="1"/>
</dbReference>
<feature type="binding site" evidence="3">
    <location>
        <position position="273"/>
    </location>
    <ligand>
        <name>Zn(2+)</name>
        <dbReference type="ChEBI" id="CHEBI:29105"/>
        <label>2</label>
    </ligand>
</feature>
<gene>
    <name evidence="6" type="ORF">HQN59_21300</name>
</gene>
<feature type="binding site" evidence="3">
    <location>
        <position position="315"/>
    </location>
    <ligand>
        <name>Zn(2+)</name>
        <dbReference type="ChEBI" id="CHEBI:29105"/>
        <label>2</label>
    </ligand>
</feature>
<evidence type="ECO:0000256" key="4">
    <source>
        <dbReference type="RuleBase" id="RU003946"/>
    </source>
</evidence>
<protein>
    <submittedName>
        <fullName evidence="6">Alkaline phosphatase</fullName>
    </submittedName>
</protein>
<dbReference type="SMART" id="SM00098">
    <property type="entry name" value="alkPPc"/>
    <property type="match status" value="1"/>
</dbReference>
<sequence>MTFSIPIVRWLLVAVASVLVSCATPTGSAGGPKNVIVLYADGVAATQWEFGRYSSRVLRNAGFAVTDTVFAQGSTGFLTTHPHEAFATDSAATASAMSTGVKTTIGAIGVGPDGKPERTAAEVAKAAGKRIGLVTTAEIYDASPAAFSVHTRNRANHADIVDQYFALEPDVMLGGGSDQFLPERAPGGKRKDGRDVLAAFVGKGYAVARTAADLRGVQGSRVLGLFSDDAMDFEIDRAPTTQPSYADMVTAALKALEGSPRGFFLFAENENTDTAGHRNDAAALMRDLWAFDEGVRVALEFQKRHPDTLIVVTGDHETGGLSVTYAQRDLRDVTSRNRFYSANEHLKLLAGVTISLEKALDTLGQAPSPADIDKLVGKHFPGFRLDDDLREAIVKRQLLERNHSYPVQNALGRMVARQSGIYWGTSGHTTEPVVVGAIGPGAERFRGYHDNTDFARILHALFGQP</sequence>
<evidence type="ECO:0000256" key="1">
    <source>
        <dbReference type="ARBA" id="ARBA00022553"/>
    </source>
</evidence>
<dbReference type="GO" id="GO:0046872">
    <property type="term" value="F:metal ion binding"/>
    <property type="evidence" value="ECO:0007669"/>
    <property type="project" value="UniProtKB-KW"/>
</dbReference>
<dbReference type="InterPro" id="IPR042085">
    <property type="entry name" value="Ap_crown"/>
</dbReference>
<dbReference type="PANTHER" id="PTHR11596:SF5">
    <property type="entry name" value="ALKALINE PHOSPHATASE"/>
    <property type="match status" value="1"/>
</dbReference>
<proteinExistence type="inferred from homology"/>
<feature type="binding site" evidence="3">
    <location>
        <position position="268"/>
    </location>
    <ligand>
        <name>Mg(2+)</name>
        <dbReference type="ChEBI" id="CHEBI:18420"/>
    </ligand>
</feature>
<evidence type="ECO:0000313" key="6">
    <source>
        <dbReference type="EMBL" id="NUZ08294.1"/>
    </source>
</evidence>
<feature type="binding site" evidence="3">
    <location>
        <position position="41"/>
    </location>
    <ligand>
        <name>Zn(2+)</name>
        <dbReference type="ChEBI" id="CHEBI:29105"/>
        <label>2</label>
    </ligand>
</feature>
<feature type="active site" description="Phosphoserine intermediate" evidence="2">
    <location>
        <position position="90"/>
    </location>
</feature>
<evidence type="ECO:0000313" key="7">
    <source>
        <dbReference type="Proteomes" id="UP000529637"/>
    </source>
</evidence>
<feature type="binding site" evidence="3">
    <location>
        <position position="41"/>
    </location>
    <ligand>
        <name>Mg(2+)</name>
        <dbReference type="ChEBI" id="CHEBI:18420"/>
    </ligand>
</feature>
<dbReference type="Proteomes" id="UP000529637">
    <property type="component" value="Unassembled WGS sequence"/>
</dbReference>
<dbReference type="EMBL" id="JABWMJ010000012">
    <property type="protein sequence ID" value="NUZ08294.1"/>
    <property type="molecule type" value="Genomic_DNA"/>
</dbReference>
<feature type="binding site" evidence="3">
    <location>
        <position position="277"/>
    </location>
    <ligand>
        <name>Zn(2+)</name>
        <dbReference type="ChEBI" id="CHEBI:29105"/>
        <label>2</label>
    </ligand>
</feature>
<feature type="chain" id="PRO_5030996675" evidence="5">
    <location>
        <begin position="30"/>
        <end position="465"/>
    </location>
</feature>
<dbReference type="AlphaFoldDB" id="A0A7Y6NS21"/>
<name>A0A7Y6NS21_9BURK</name>
<comment type="similarity">
    <text evidence="4">Belongs to the alkaline phosphatase family.</text>
</comment>
<keyword evidence="3" id="KW-0460">Magnesium</keyword>
<keyword evidence="7" id="KW-1185">Reference proteome</keyword>
<feature type="signal peptide" evidence="5">
    <location>
        <begin position="1"/>
        <end position="29"/>
    </location>
</feature>
<keyword evidence="3" id="KW-0862">Zinc</keyword>
<keyword evidence="5" id="KW-0732">Signal</keyword>
<accession>A0A7Y6NS21</accession>